<dbReference type="CDD" id="cd13545">
    <property type="entry name" value="PBP2_TbpA"/>
    <property type="match status" value="1"/>
</dbReference>
<dbReference type="GO" id="GO:0030288">
    <property type="term" value="C:outer membrane-bounded periplasmic space"/>
    <property type="evidence" value="ECO:0007669"/>
    <property type="project" value="TreeGrafter"/>
</dbReference>
<dbReference type="SUPFAM" id="SSF53850">
    <property type="entry name" value="Periplasmic binding protein-like II"/>
    <property type="match status" value="1"/>
</dbReference>
<evidence type="ECO:0000256" key="1">
    <source>
        <dbReference type="ARBA" id="ARBA00022729"/>
    </source>
</evidence>
<proteinExistence type="predicted"/>
<gene>
    <name evidence="2" type="ORF">DES52_11121</name>
</gene>
<dbReference type="PANTHER" id="PTHR30006:SF2">
    <property type="entry name" value="ABC TRANSPORTER SUBSTRATE-BINDING PROTEIN"/>
    <property type="match status" value="1"/>
</dbReference>
<dbReference type="NCBIfam" id="TIGR01254">
    <property type="entry name" value="sfuA"/>
    <property type="match status" value="1"/>
</dbReference>
<dbReference type="GO" id="GO:0030976">
    <property type="term" value="F:thiamine pyrophosphate binding"/>
    <property type="evidence" value="ECO:0007669"/>
    <property type="project" value="TreeGrafter"/>
</dbReference>
<dbReference type="GO" id="GO:0015888">
    <property type="term" value="P:thiamine transport"/>
    <property type="evidence" value="ECO:0007669"/>
    <property type="project" value="InterPro"/>
</dbReference>
<dbReference type="GO" id="GO:0030975">
    <property type="term" value="F:thiamine binding"/>
    <property type="evidence" value="ECO:0007669"/>
    <property type="project" value="InterPro"/>
</dbReference>
<keyword evidence="1" id="KW-0732">Signal</keyword>
<evidence type="ECO:0000313" key="2">
    <source>
        <dbReference type="EMBL" id="PYE52851.1"/>
    </source>
</evidence>
<dbReference type="Proteomes" id="UP000248326">
    <property type="component" value="Unassembled WGS sequence"/>
</dbReference>
<name>A0A318S2U1_9DEIO</name>
<dbReference type="InterPro" id="IPR005948">
    <property type="entry name" value="ThiB-like"/>
</dbReference>
<protein>
    <submittedName>
        <fullName evidence="2">Thiamine transport system substrate-binding protein</fullName>
    </submittedName>
</protein>
<comment type="caution">
    <text evidence="2">The sequence shown here is derived from an EMBL/GenBank/DDBJ whole genome shotgun (WGS) entry which is preliminary data.</text>
</comment>
<sequence>MREAETDPKNLIQFMLAEGEWAFLPHATARGFYMLKWLMLMGALASTASAATLTVVTHDSFDLDKALVAKFEREHDAKVRFVKAGDAGAMLSRLILTKNAPIGDVVFGLDNSLLPRAREAGILEPYKSSALANVPAKLHLDPSGLLTTVDYGYVALNYDKAWFEKKKLPLPKTLEDLATARYENLVVVQNPATSSPGLAFLLATVRHFGEDRALKWWSDMRAGGMKITRGWNDAYYTDFTRNGGKYPIVLSYASSPAAEVFYATKKLGDSPTANLLLPGSSFLQLEGVGVLKGTAHRELARAFVDFLLSPAVQADIPTRMWVYPARSGLKLADVYRFAQEPRDATSNVNGAASLVDRFTRTVMRAGR</sequence>
<keyword evidence="3" id="KW-1185">Reference proteome</keyword>
<reference evidence="2 3" key="1">
    <citation type="submission" date="2018-06" db="EMBL/GenBank/DDBJ databases">
        <title>Genomic Encyclopedia of Type Strains, Phase IV (KMG-IV): sequencing the most valuable type-strain genomes for metagenomic binning, comparative biology and taxonomic classification.</title>
        <authorList>
            <person name="Goeker M."/>
        </authorList>
    </citation>
    <scope>NUCLEOTIDE SEQUENCE [LARGE SCALE GENOMIC DNA]</scope>
    <source>
        <strain evidence="2 3">DSM 18048</strain>
    </source>
</reference>
<organism evidence="2 3">
    <name type="scientific">Deinococcus yavapaiensis KR-236</name>
    <dbReference type="NCBI Taxonomy" id="694435"/>
    <lineage>
        <taxon>Bacteria</taxon>
        <taxon>Thermotogati</taxon>
        <taxon>Deinococcota</taxon>
        <taxon>Deinococci</taxon>
        <taxon>Deinococcales</taxon>
        <taxon>Deinococcaceae</taxon>
        <taxon>Deinococcus</taxon>
    </lineage>
</organism>
<evidence type="ECO:0000313" key="3">
    <source>
        <dbReference type="Proteomes" id="UP000248326"/>
    </source>
</evidence>
<accession>A0A318S2U1</accession>
<dbReference type="PANTHER" id="PTHR30006">
    <property type="entry name" value="THIAMINE-BINDING PERIPLASMIC PROTEIN-RELATED"/>
    <property type="match status" value="1"/>
</dbReference>
<dbReference type="EMBL" id="QJSX01000011">
    <property type="protein sequence ID" value="PYE52851.1"/>
    <property type="molecule type" value="Genomic_DNA"/>
</dbReference>
<dbReference type="Pfam" id="PF13343">
    <property type="entry name" value="SBP_bac_6"/>
    <property type="match status" value="1"/>
</dbReference>
<dbReference type="AlphaFoldDB" id="A0A318S2U1"/>
<dbReference type="Gene3D" id="3.40.190.10">
    <property type="entry name" value="Periplasmic binding protein-like II"/>
    <property type="match status" value="2"/>
</dbReference>